<dbReference type="InterPro" id="IPR036876">
    <property type="entry name" value="UVR_dom_sf"/>
</dbReference>
<evidence type="ECO:0000313" key="3">
    <source>
        <dbReference type="EMBL" id="GAI07280.1"/>
    </source>
</evidence>
<dbReference type="SUPFAM" id="SSF46600">
    <property type="entry name" value="C-terminal UvrC-binding domain of UvrB"/>
    <property type="match status" value="1"/>
</dbReference>
<dbReference type="InterPro" id="IPR050066">
    <property type="entry name" value="UvrABC_protein_C"/>
</dbReference>
<dbReference type="PROSITE" id="PS50151">
    <property type="entry name" value="UVR"/>
    <property type="match status" value="1"/>
</dbReference>
<reference evidence="3" key="1">
    <citation type="journal article" date="2014" name="Front. Microbiol.">
        <title>High frequency of phylogenetically diverse reductive dehalogenase-homologous genes in deep subseafloor sedimentary metagenomes.</title>
        <authorList>
            <person name="Kawai M."/>
            <person name="Futagami T."/>
            <person name="Toyoda A."/>
            <person name="Takaki Y."/>
            <person name="Nishi S."/>
            <person name="Hori S."/>
            <person name="Arai W."/>
            <person name="Tsubouchi T."/>
            <person name="Morono Y."/>
            <person name="Uchiyama I."/>
            <person name="Ito T."/>
            <person name="Fujiyama A."/>
            <person name="Inagaki F."/>
            <person name="Takami H."/>
        </authorList>
    </citation>
    <scope>NUCLEOTIDE SEQUENCE</scope>
    <source>
        <strain evidence="3">Expedition CK06-06</strain>
    </source>
</reference>
<protein>
    <recommendedName>
        <fullName evidence="4">Excinuclease ABC subunit C</fullName>
    </recommendedName>
</protein>
<dbReference type="AlphaFoldDB" id="X1LXW3"/>
<evidence type="ECO:0000259" key="1">
    <source>
        <dbReference type="PROSITE" id="PS50151"/>
    </source>
</evidence>
<comment type="caution">
    <text evidence="3">The sequence shown here is derived from an EMBL/GenBank/DDBJ whole genome shotgun (WGS) entry which is preliminary data.</text>
</comment>
<dbReference type="GO" id="GO:0009380">
    <property type="term" value="C:excinuclease repair complex"/>
    <property type="evidence" value="ECO:0007669"/>
    <property type="project" value="TreeGrafter"/>
</dbReference>
<dbReference type="GO" id="GO:0009381">
    <property type="term" value="F:excinuclease ABC activity"/>
    <property type="evidence" value="ECO:0007669"/>
    <property type="project" value="InterPro"/>
</dbReference>
<dbReference type="InterPro" id="IPR001162">
    <property type="entry name" value="UvrC_RNase_H_dom"/>
</dbReference>
<dbReference type="PANTHER" id="PTHR30562">
    <property type="entry name" value="UVRC/OXIDOREDUCTASE"/>
    <property type="match status" value="1"/>
</dbReference>
<dbReference type="InterPro" id="IPR001943">
    <property type="entry name" value="UVR_dom"/>
</dbReference>
<name>X1LXW3_9ZZZZ</name>
<feature type="domain" description="UvrC family homology region profile" evidence="2">
    <location>
        <begin position="75"/>
        <end position="271"/>
    </location>
</feature>
<evidence type="ECO:0000259" key="2">
    <source>
        <dbReference type="PROSITE" id="PS50165"/>
    </source>
</evidence>
<dbReference type="Pfam" id="PF22920">
    <property type="entry name" value="UvrC_RNaseH"/>
    <property type="match status" value="1"/>
</dbReference>
<sequence length="271" mass="31379">GNIKKSEYKEIIDIIIQFLNGRRKEIAKSLEKCMKLASSERRFEDAARSRDRLIAINDLIQKQKVATKYKLDIDVLAIALNEHIACVELFTIRGGLLLGKDSFILEKTSELNKKELLTTFIKQYYNSTFRFPKEIILSTNIYEKELIKNWLRAKRGAYTDIKVPKKGEKKRLVELAEKNALIEITQFLDKEKLKKIREKSSLISLKDKLNLNSIPYRIECYDISTLAGSHSVGSMVVFINGVPKKSHYKRFKIKDISARDDLSMMSEVIER</sequence>
<feature type="non-terminal residue" evidence="3">
    <location>
        <position position="1"/>
    </location>
</feature>
<accession>X1LXW3</accession>
<dbReference type="PANTHER" id="PTHR30562:SF1">
    <property type="entry name" value="UVRABC SYSTEM PROTEIN C"/>
    <property type="match status" value="1"/>
</dbReference>
<dbReference type="InterPro" id="IPR038476">
    <property type="entry name" value="UvrC_RNase_H_dom_sf"/>
</dbReference>
<dbReference type="EMBL" id="BARV01004789">
    <property type="protein sequence ID" value="GAI07280.1"/>
    <property type="molecule type" value="Genomic_DNA"/>
</dbReference>
<dbReference type="Pfam" id="PF08459">
    <property type="entry name" value="UvrC_RNaseH_dom"/>
    <property type="match status" value="1"/>
</dbReference>
<gene>
    <name evidence="3" type="ORF">S06H3_10368</name>
</gene>
<organism evidence="3">
    <name type="scientific">marine sediment metagenome</name>
    <dbReference type="NCBI Taxonomy" id="412755"/>
    <lineage>
        <taxon>unclassified sequences</taxon>
        <taxon>metagenomes</taxon>
        <taxon>ecological metagenomes</taxon>
    </lineage>
</organism>
<feature type="domain" description="UVR" evidence="1">
    <location>
        <begin position="24"/>
        <end position="59"/>
    </location>
</feature>
<dbReference type="PROSITE" id="PS50165">
    <property type="entry name" value="UVRC"/>
    <property type="match status" value="1"/>
</dbReference>
<dbReference type="GO" id="GO:0006974">
    <property type="term" value="P:DNA damage response"/>
    <property type="evidence" value="ECO:0007669"/>
    <property type="project" value="TreeGrafter"/>
</dbReference>
<proteinExistence type="predicted"/>
<feature type="non-terminal residue" evidence="3">
    <location>
        <position position="271"/>
    </location>
</feature>
<dbReference type="Gene3D" id="3.30.420.340">
    <property type="entry name" value="UvrC, RNAse H endonuclease domain"/>
    <property type="match status" value="1"/>
</dbReference>
<evidence type="ECO:0008006" key="4">
    <source>
        <dbReference type="Google" id="ProtNLM"/>
    </source>
</evidence>